<dbReference type="InterPro" id="IPR013656">
    <property type="entry name" value="PAS_4"/>
</dbReference>
<dbReference type="Gene3D" id="3.30.565.10">
    <property type="entry name" value="Histidine kinase-like ATPase, C-terminal domain"/>
    <property type="match status" value="1"/>
</dbReference>
<dbReference type="InterPro" id="IPR000014">
    <property type="entry name" value="PAS"/>
</dbReference>
<dbReference type="Gene3D" id="3.40.50.2300">
    <property type="match status" value="2"/>
</dbReference>
<evidence type="ECO:0000256" key="2">
    <source>
        <dbReference type="ARBA" id="ARBA00012438"/>
    </source>
</evidence>
<evidence type="ECO:0000259" key="7">
    <source>
        <dbReference type="PROSITE" id="PS50110"/>
    </source>
</evidence>
<dbReference type="NCBIfam" id="TIGR00229">
    <property type="entry name" value="sensory_box"/>
    <property type="match status" value="1"/>
</dbReference>
<evidence type="ECO:0000256" key="5">
    <source>
        <dbReference type="SAM" id="MobiDB-lite"/>
    </source>
</evidence>
<dbReference type="Gene3D" id="1.10.287.130">
    <property type="match status" value="1"/>
</dbReference>
<dbReference type="SUPFAM" id="SSF47384">
    <property type="entry name" value="Homodimeric domain of signal transducing histidine kinase"/>
    <property type="match status" value="1"/>
</dbReference>
<dbReference type="SUPFAM" id="SSF55785">
    <property type="entry name" value="PYP-like sensor domain (PAS domain)"/>
    <property type="match status" value="1"/>
</dbReference>
<dbReference type="Pfam" id="PF00072">
    <property type="entry name" value="Response_reg"/>
    <property type="match status" value="2"/>
</dbReference>
<feature type="modified residue" description="4-aspartylphosphate" evidence="4">
    <location>
        <position position="602"/>
    </location>
</feature>
<feature type="compositionally biased region" description="Low complexity" evidence="5">
    <location>
        <begin position="418"/>
        <end position="440"/>
    </location>
</feature>
<comment type="catalytic activity">
    <reaction evidence="1">
        <text>ATP + protein L-histidine = ADP + protein N-phospho-L-histidine.</text>
        <dbReference type="EC" id="2.7.13.3"/>
    </reaction>
</comment>
<keyword evidence="3 4" id="KW-0597">Phosphoprotein</keyword>
<dbReference type="RefSeq" id="WP_048431938.1">
    <property type="nucleotide sequence ID" value="NZ_LWHQ01000083.1"/>
</dbReference>
<dbReference type="OrthoDB" id="9796100at2"/>
<organism evidence="9 10">
    <name type="scientific">Methylobacterium platani</name>
    <dbReference type="NCBI Taxonomy" id="427683"/>
    <lineage>
        <taxon>Bacteria</taxon>
        <taxon>Pseudomonadati</taxon>
        <taxon>Pseudomonadota</taxon>
        <taxon>Alphaproteobacteria</taxon>
        <taxon>Hyphomicrobiales</taxon>
        <taxon>Methylobacteriaceae</taxon>
        <taxon>Methylobacterium</taxon>
    </lineage>
</organism>
<dbReference type="SMART" id="SM00091">
    <property type="entry name" value="PAS"/>
    <property type="match status" value="1"/>
</dbReference>
<gene>
    <name evidence="9" type="ORF">A5481_29875</name>
</gene>
<dbReference type="InterPro" id="IPR003661">
    <property type="entry name" value="HisK_dim/P_dom"/>
</dbReference>
<reference evidence="9 10" key="1">
    <citation type="submission" date="2016-04" db="EMBL/GenBank/DDBJ databases">
        <authorList>
            <person name="Evans L.H."/>
            <person name="Alamgir A."/>
            <person name="Owens N."/>
            <person name="Weber N.D."/>
            <person name="Virtaneva K."/>
            <person name="Barbian K."/>
            <person name="Babar A."/>
            <person name="Rosenke K."/>
        </authorList>
    </citation>
    <scope>NUCLEOTIDE SEQUENCE [LARGE SCALE GENOMIC DNA]</scope>
    <source>
        <strain evidence="9 10">PMB02</strain>
    </source>
</reference>
<feature type="domain" description="Response regulatory" evidence="7">
    <location>
        <begin position="17"/>
        <end position="131"/>
    </location>
</feature>
<dbReference type="SUPFAM" id="SSF52172">
    <property type="entry name" value="CheY-like"/>
    <property type="match status" value="2"/>
</dbReference>
<dbReference type="STRING" id="427683.A5481_29875"/>
<dbReference type="PANTHER" id="PTHR43065">
    <property type="entry name" value="SENSOR HISTIDINE KINASE"/>
    <property type="match status" value="1"/>
</dbReference>
<dbReference type="PANTHER" id="PTHR43065:SF42">
    <property type="entry name" value="TWO-COMPONENT SENSOR PPRA"/>
    <property type="match status" value="1"/>
</dbReference>
<dbReference type="SMART" id="SM00388">
    <property type="entry name" value="HisKA"/>
    <property type="match status" value="1"/>
</dbReference>
<dbReference type="AlphaFoldDB" id="A0A179RXQ3"/>
<dbReference type="Pfam" id="PF08448">
    <property type="entry name" value="PAS_4"/>
    <property type="match status" value="1"/>
</dbReference>
<dbReference type="InterPro" id="IPR036097">
    <property type="entry name" value="HisK_dim/P_sf"/>
</dbReference>
<dbReference type="CDD" id="cd00082">
    <property type="entry name" value="HisKA"/>
    <property type="match status" value="1"/>
</dbReference>
<feature type="domain" description="Response regulatory" evidence="7">
    <location>
        <begin position="553"/>
        <end position="662"/>
    </location>
</feature>
<dbReference type="InterPro" id="IPR035965">
    <property type="entry name" value="PAS-like_dom_sf"/>
</dbReference>
<accession>A0A179RXQ3</accession>
<dbReference type="InterPro" id="IPR003594">
    <property type="entry name" value="HATPase_dom"/>
</dbReference>
<dbReference type="InterPro" id="IPR036890">
    <property type="entry name" value="HATPase_C_sf"/>
</dbReference>
<dbReference type="CDD" id="cd17569">
    <property type="entry name" value="REC_HupR-like"/>
    <property type="match status" value="1"/>
</dbReference>
<dbReference type="EC" id="2.7.13.3" evidence="2"/>
<dbReference type="InterPro" id="IPR000700">
    <property type="entry name" value="PAS-assoc_C"/>
</dbReference>
<dbReference type="Proteomes" id="UP000078316">
    <property type="component" value="Unassembled WGS sequence"/>
</dbReference>
<dbReference type="SMART" id="SM00387">
    <property type="entry name" value="HATPase_c"/>
    <property type="match status" value="1"/>
</dbReference>
<dbReference type="SUPFAM" id="SSF55874">
    <property type="entry name" value="ATPase domain of HSP90 chaperone/DNA topoisomerase II/histidine kinase"/>
    <property type="match status" value="1"/>
</dbReference>
<dbReference type="EMBL" id="LWHQ01000083">
    <property type="protein sequence ID" value="OAS15169.1"/>
    <property type="molecule type" value="Genomic_DNA"/>
</dbReference>
<dbReference type="CDD" id="cd00156">
    <property type="entry name" value="REC"/>
    <property type="match status" value="1"/>
</dbReference>
<keyword evidence="9" id="KW-0418">Kinase</keyword>
<feature type="domain" description="Histidine kinase" evidence="6">
    <location>
        <begin position="282"/>
        <end position="532"/>
    </location>
</feature>
<evidence type="ECO:0000259" key="6">
    <source>
        <dbReference type="PROSITE" id="PS50109"/>
    </source>
</evidence>
<evidence type="ECO:0000313" key="9">
    <source>
        <dbReference type="EMBL" id="OAS15169.1"/>
    </source>
</evidence>
<feature type="modified residue" description="4-aspartylphosphate" evidence="4">
    <location>
        <position position="66"/>
    </location>
</feature>
<feature type="region of interest" description="Disordered" evidence="5">
    <location>
        <begin position="415"/>
        <end position="453"/>
    </location>
</feature>
<evidence type="ECO:0000313" key="10">
    <source>
        <dbReference type="Proteomes" id="UP000078316"/>
    </source>
</evidence>
<dbReference type="Gene3D" id="3.30.450.20">
    <property type="entry name" value="PAS domain"/>
    <property type="match status" value="1"/>
</dbReference>
<feature type="domain" description="PAC" evidence="8">
    <location>
        <begin position="215"/>
        <end position="269"/>
    </location>
</feature>
<comment type="caution">
    <text evidence="9">The sequence shown here is derived from an EMBL/GenBank/DDBJ whole genome shotgun (WGS) entry which is preliminary data.</text>
</comment>
<dbReference type="PROSITE" id="PS50113">
    <property type="entry name" value="PAC"/>
    <property type="match status" value="1"/>
</dbReference>
<dbReference type="SMART" id="SM00448">
    <property type="entry name" value="REC"/>
    <property type="match status" value="2"/>
</dbReference>
<protein>
    <recommendedName>
        <fullName evidence="2">histidine kinase</fullName>
        <ecNumber evidence="2">2.7.13.3</ecNumber>
    </recommendedName>
</protein>
<dbReference type="PROSITE" id="PS50110">
    <property type="entry name" value="RESPONSE_REGULATORY"/>
    <property type="match status" value="2"/>
</dbReference>
<evidence type="ECO:0000259" key="8">
    <source>
        <dbReference type="PROSITE" id="PS50113"/>
    </source>
</evidence>
<evidence type="ECO:0000256" key="3">
    <source>
        <dbReference type="ARBA" id="ARBA00022553"/>
    </source>
</evidence>
<dbReference type="PRINTS" id="PR00344">
    <property type="entry name" value="BCTRLSENSOR"/>
</dbReference>
<dbReference type="InterPro" id="IPR011006">
    <property type="entry name" value="CheY-like_superfamily"/>
</dbReference>
<dbReference type="GO" id="GO:0000155">
    <property type="term" value="F:phosphorelay sensor kinase activity"/>
    <property type="evidence" value="ECO:0007669"/>
    <property type="project" value="InterPro"/>
</dbReference>
<evidence type="ECO:0000256" key="1">
    <source>
        <dbReference type="ARBA" id="ARBA00000085"/>
    </source>
</evidence>
<dbReference type="PROSITE" id="PS50109">
    <property type="entry name" value="HIS_KIN"/>
    <property type="match status" value="1"/>
</dbReference>
<dbReference type="InterPro" id="IPR001789">
    <property type="entry name" value="Sig_transdc_resp-reg_receiver"/>
</dbReference>
<keyword evidence="9" id="KW-0808">Transferase</keyword>
<dbReference type="Pfam" id="PF02518">
    <property type="entry name" value="HATPase_c"/>
    <property type="match status" value="1"/>
</dbReference>
<sequence>MTVGVTSEAMIPAVRGTILAVDDEPDILVALEDLLEDEYRVLTTSRPAEALELIAAEPDIDVILSDQRMPGLTGDALLARAREISDAQAILLTGYADISAVVSALNRGGITGYVTKPWDPSLLRNAVRSAYERHRLARELATERALLRGLLDHSSDAIAFKDGQGRFLRLNARMAERLGAPSVEACLGRSEADFLRSDLAADVAAADRAAIESGAPTETTMTEGASEAAQTWRQVTRVPIRDAAGAVVHLAVIARDITEQRQLELRLRQADKMQALGTLAGGVAHDFNNLLTAILGSLELALPKVAGDARLTRLMTNAAQAAQRGAALTKRLLTFSHRRDLQARVVDLNAVIRGMDDLLGRSLGGFVQVEHDLRDDLWPVKVDPDQLELAILNLCINGRDAMPEGGVVVLSTRNETVRGSQGRNPQGQNPQGPNPQGASPKGRALPDANLRDPNLKDGDYAVIAIRDTGTGIPPEILGRVFEPFFTTKGVGQGTGLGLAMVFGLVQQSGGTIRIDSTVGHGTTVLLYLPRSREPVEAVPTAPAAPTPAPRRARILVVDDDPQVRHVTASFLNGFGYDEVAVASGEAALERLDAERFDLVVADLAMPGMSGLDLAEAVRRRWPALPFLLVTGHAEAARIPAEFTVLEKPFPSADLAARVAALLGPAG</sequence>
<evidence type="ECO:0000256" key="4">
    <source>
        <dbReference type="PROSITE-ProRule" id="PRU00169"/>
    </source>
</evidence>
<dbReference type="InterPro" id="IPR005467">
    <property type="entry name" value="His_kinase_dom"/>
</dbReference>
<name>A0A179RXQ3_9HYPH</name>
<dbReference type="InterPro" id="IPR004358">
    <property type="entry name" value="Sig_transdc_His_kin-like_C"/>
</dbReference>
<proteinExistence type="predicted"/>